<evidence type="ECO:0000313" key="2">
    <source>
        <dbReference type="Proteomes" id="UP000321570"/>
    </source>
</evidence>
<sequence>MSLYFRSNTHNASIRALLLLARRLALHLIAFYIYTCLPFSGSYVSYLSHLLFIPLLLV</sequence>
<organism evidence="1 2">
    <name type="scientific">Hymenolepis diminuta</name>
    <name type="common">Rat tapeworm</name>
    <dbReference type="NCBI Taxonomy" id="6216"/>
    <lineage>
        <taxon>Eukaryota</taxon>
        <taxon>Metazoa</taxon>
        <taxon>Spiralia</taxon>
        <taxon>Lophotrochozoa</taxon>
        <taxon>Platyhelminthes</taxon>
        <taxon>Cestoda</taxon>
        <taxon>Eucestoda</taxon>
        <taxon>Cyclophyllidea</taxon>
        <taxon>Hymenolepididae</taxon>
        <taxon>Hymenolepis</taxon>
    </lineage>
</organism>
<name>A0A564Z0Y0_HYMDI</name>
<keyword evidence="2" id="KW-1185">Reference proteome</keyword>
<gene>
    <name evidence="1" type="ORF">WMSIL1_LOCUS11440</name>
</gene>
<proteinExistence type="predicted"/>
<evidence type="ECO:0000313" key="1">
    <source>
        <dbReference type="EMBL" id="VUZ53122.1"/>
    </source>
</evidence>
<reference evidence="1 2" key="1">
    <citation type="submission" date="2019-07" db="EMBL/GenBank/DDBJ databases">
        <authorList>
            <person name="Jastrzebski P J."/>
            <person name="Paukszto L."/>
            <person name="Jastrzebski P J."/>
        </authorList>
    </citation>
    <scope>NUCLEOTIDE SEQUENCE [LARGE SCALE GENOMIC DNA]</scope>
    <source>
        <strain evidence="1 2">WMS-il1</strain>
    </source>
</reference>
<dbReference type="AlphaFoldDB" id="A0A564Z0Y0"/>
<accession>A0A564Z0Y0</accession>
<dbReference type="Proteomes" id="UP000321570">
    <property type="component" value="Unassembled WGS sequence"/>
</dbReference>
<protein>
    <submittedName>
        <fullName evidence="1">Uncharacterized protein</fullName>
    </submittedName>
</protein>
<dbReference type="EMBL" id="CABIJS010000544">
    <property type="protein sequence ID" value="VUZ53122.1"/>
    <property type="molecule type" value="Genomic_DNA"/>
</dbReference>